<comment type="similarity">
    <text evidence="1">Belongs to the CapA family.</text>
</comment>
<dbReference type="Gene3D" id="3.60.21.10">
    <property type="match status" value="1"/>
</dbReference>
<dbReference type="InterPro" id="IPR052169">
    <property type="entry name" value="CW_Biosynth-Accessory"/>
</dbReference>
<dbReference type="Pfam" id="PF09587">
    <property type="entry name" value="PGA_cap"/>
    <property type="match status" value="1"/>
</dbReference>
<dbReference type="AlphaFoldDB" id="A0A6S6U497"/>
<feature type="domain" description="Capsule synthesis protein CapA" evidence="2">
    <location>
        <begin position="69"/>
        <end position="311"/>
    </location>
</feature>
<dbReference type="EMBL" id="CACVAQ010000331">
    <property type="protein sequence ID" value="CAA6823643.1"/>
    <property type="molecule type" value="Genomic_DNA"/>
</dbReference>
<dbReference type="SMART" id="SM00854">
    <property type="entry name" value="PGA_cap"/>
    <property type="match status" value="1"/>
</dbReference>
<evidence type="ECO:0000256" key="1">
    <source>
        <dbReference type="ARBA" id="ARBA00005662"/>
    </source>
</evidence>
<organism evidence="3">
    <name type="scientific">uncultured Aureispira sp</name>
    <dbReference type="NCBI Taxonomy" id="1331704"/>
    <lineage>
        <taxon>Bacteria</taxon>
        <taxon>Pseudomonadati</taxon>
        <taxon>Bacteroidota</taxon>
        <taxon>Saprospiria</taxon>
        <taxon>Saprospirales</taxon>
        <taxon>Saprospiraceae</taxon>
        <taxon>Aureispira</taxon>
        <taxon>environmental samples</taxon>
    </lineage>
</organism>
<dbReference type="SUPFAM" id="SSF56300">
    <property type="entry name" value="Metallo-dependent phosphatases"/>
    <property type="match status" value="1"/>
</dbReference>
<dbReference type="PANTHER" id="PTHR33393:SF11">
    <property type="entry name" value="POLYGLUTAMINE SYNTHESIS ACCESSORY PROTEIN RV0574C-RELATED"/>
    <property type="match status" value="1"/>
</dbReference>
<accession>A0A6S6U497</accession>
<dbReference type="InterPro" id="IPR029052">
    <property type="entry name" value="Metallo-depent_PP-like"/>
</dbReference>
<sequence length="410" mass="44561">MPSKKIGFRSTLMKKIHIVRLFAFASLIAYTISCSMGSEIAETPADQEPIPLELTSIDTIVLPKEDTITIAAVGDIMMGTDYPNTRTLPPKDGATLFKDVQQYLEPFDLTFGNLEGVMGRGGVAKSCNQPQYCYTFRMPARYTNHLKKAGFDVVSIANNHANDFGSGGRKASAAVLDSSGLFYAGSQDKPYTIFKKDSITYGFLATAPNSGCFSMKNYKEAAQIVTMLDSLCDIVIVSFHAGAEGASATHTPRKDELFLGSNRGNVYKFAHGCIDAGADILLGHGPHVTRAVELYKDRFITYSMGNFCTYEKFSLRGPKGVGPIFHLQVNKEGKYLGGTVIPTKQLGEGIPVYDDEQQALKQLIDLSLEDFPESPLEISLTDGSMLVPKPVVEVPTALKDTVVTDSSAKQ</sequence>
<protein>
    <submittedName>
        <fullName evidence="3">Capsule biosynthesis protein capA</fullName>
    </submittedName>
</protein>
<evidence type="ECO:0000313" key="3">
    <source>
        <dbReference type="EMBL" id="CAA6823643.1"/>
    </source>
</evidence>
<dbReference type="PANTHER" id="PTHR33393">
    <property type="entry name" value="POLYGLUTAMINE SYNTHESIS ACCESSORY PROTEIN RV0574C-RELATED"/>
    <property type="match status" value="1"/>
</dbReference>
<gene>
    <name evidence="3" type="ORF">HELGO_WM19139</name>
</gene>
<evidence type="ECO:0000259" key="2">
    <source>
        <dbReference type="SMART" id="SM00854"/>
    </source>
</evidence>
<name>A0A6S6U497_9BACT</name>
<dbReference type="InterPro" id="IPR019079">
    <property type="entry name" value="Capsule_synth_CapA"/>
</dbReference>
<dbReference type="CDD" id="cd07381">
    <property type="entry name" value="MPP_CapA"/>
    <property type="match status" value="1"/>
</dbReference>
<proteinExistence type="inferred from homology"/>
<reference evidence="3" key="1">
    <citation type="submission" date="2020-01" db="EMBL/GenBank/DDBJ databases">
        <authorList>
            <person name="Meier V. D."/>
            <person name="Meier V D."/>
        </authorList>
    </citation>
    <scope>NUCLEOTIDE SEQUENCE</scope>
    <source>
        <strain evidence="3">HLG_WM_MAG_10</strain>
    </source>
</reference>